<gene>
    <name evidence="1" type="ORF">DDE83_007467</name>
</gene>
<accession>A0A364NH76</accession>
<keyword evidence="1" id="KW-0496">Mitochondrion</keyword>
<evidence type="ECO:0000313" key="2">
    <source>
        <dbReference type="Proteomes" id="UP000249619"/>
    </source>
</evidence>
<evidence type="ECO:0000313" key="1">
    <source>
        <dbReference type="EMBL" id="RAR16607.1"/>
    </source>
</evidence>
<comment type="caution">
    <text evidence="1">The sequence shown here is derived from an EMBL/GenBank/DDBJ whole genome shotgun (WGS) entry which is preliminary data.</text>
</comment>
<dbReference type="Proteomes" id="UP000249619">
    <property type="component" value="Unassembled WGS sequence"/>
</dbReference>
<keyword evidence="2" id="KW-1185">Reference proteome</keyword>
<geneLocation type="mitochondrion" evidence="1"/>
<organism evidence="1 2">
    <name type="scientific">Stemphylium lycopersici</name>
    <name type="common">Tomato gray leaf spot disease fungus</name>
    <name type="synonym">Thyrospora lycopersici</name>
    <dbReference type="NCBI Taxonomy" id="183478"/>
    <lineage>
        <taxon>Eukaryota</taxon>
        <taxon>Fungi</taxon>
        <taxon>Dikarya</taxon>
        <taxon>Ascomycota</taxon>
        <taxon>Pezizomycotina</taxon>
        <taxon>Dothideomycetes</taxon>
        <taxon>Pleosporomycetidae</taxon>
        <taxon>Pleosporales</taxon>
        <taxon>Pleosporineae</taxon>
        <taxon>Pleosporaceae</taxon>
        <taxon>Stemphylium</taxon>
    </lineage>
</organism>
<dbReference type="AlphaFoldDB" id="A0A364NH76"/>
<protein>
    <submittedName>
        <fullName evidence="1">Uncharacterized protein</fullName>
    </submittedName>
</protein>
<name>A0A364NH76_STELY</name>
<reference evidence="2" key="1">
    <citation type="submission" date="2018-05" db="EMBL/GenBank/DDBJ databases">
        <title>Draft genome sequence of Stemphylium lycopersici strain CIDEFI 213.</title>
        <authorList>
            <person name="Medina R."/>
            <person name="Franco M.E.E."/>
            <person name="Lucentini C.G."/>
            <person name="Saparrat M.C.N."/>
            <person name="Balatti P.A."/>
        </authorList>
    </citation>
    <scope>NUCLEOTIDE SEQUENCE [LARGE SCALE GENOMIC DNA]</scope>
    <source>
        <strain evidence="2">CIDEFI 213</strain>
    </source>
</reference>
<proteinExistence type="predicted"/>
<dbReference type="EMBL" id="QGDH01000001">
    <property type="protein sequence ID" value="RAR16607.1"/>
    <property type="molecule type" value="Genomic_DNA"/>
</dbReference>
<sequence>MSFVINPKNIENTAKIIKDKPTAITIIPSWLIVE</sequence>